<dbReference type="PANTHER" id="PTHR46889:SF4">
    <property type="entry name" value="TRANSPOSASE INSO FOR INSERTION SEQUENCE ELEMENT IS911B-RELATED"/>
    <property type="match status" value="1"/>
</dbReference>
<evidence type="ECO:0000313" key="1">
    <source>
        <dbReference type="EMBL" id="THG34753.1"/>
    </source>
</evidence>
<dbReference type="PANTHER" id="PTHR46889">
    <property type="entry name" value="TRANSPOSASE INSF FOR INSERTION SEQUENCE IS3B-RELATED"/>
    <property type="match status" value="1"/>
</dbReference>
<dbReference type="AlphaFoldDB" id="A0A4S4FVH8"/>
<gene>
    <name evidence="1" type="ORF">E5986_11445</name>
</gene>
<comment type="caution">
    <text evidence="1">The sequence shown here is derived from an EMBL/GenBank/DDBJ whole genome shotgun (WGS) entry which is preliminary data.</text>
</comment>
<dbReference type="RefSeq" id="WP_136436103.1">
    <property type="nucleotide sequence ID" value="NZ_SSTJ01000025.1"/>
</dbReference>
<accession>A0A4S4FVH8</accession>
<evidence type="ECO:0000313" key="2">
    <source>
        <dbReference type="Proteomes" id="UP000308978"/>
    </source>
</evidence>
<sequence>MKIPEIDPSEVEHLSSEDVEGMGEEELKHYVHELEVKPYVSEGAVKILKAEGAEELGNDGKAVLIDARPKRITVAEPLELSSLSSSSYYCRSKLEREDRYAEARSAIKEEFEFVRGIYGCRCIHHRLPEREEPSVSRARRWALMAEEGCVVPYAKKRRRYSSHKGEVGNVPDNIVDRNFHASAPNRLWLMDVISSRSPPERLI</sequence>
<protein>
    <recommendedName>
        <fullName evidence="3">Transposase</fullName>
    </recommendedName>
</protein>
<evidence type="ECO:0008006" key="3">
    <source>
        <dbReference type="Google" id="ProtNLM"/>
    </source>
</evidence>
<dbReference type="EMBL" id="SSTJ01000025">
    <property type="protein sequence ID" value="THG34753.1"/>
    <property type="molecule type" value="Genomic_DNA"/>
</dbReference>
<organism evidence="1 2">
    <name type="scientific">Adlercreutzia caecimuris</name>
    <dbReference type="NCBI Taxonomy" id="671266"/>
    <lineage>
        <taxon>Bacteria</taxon>
        <taxon>Bacillati</taxon>
        <taxon>Actinomycetota</taxon>
        <taxon>Coriobacteriia</taxon>
        <taxon>Eggerthellales</taxon>
        <taxon>Eggerthellaceae</taxon>
        <taxon>Adlercreutzia</taxon>
    </lineage>
</organism>
<reference evidence="1 2" key="1">
    <citation type="submission" date="2019-04" db="EMBL/GenBank/DDBJ databases">
        <title>Microbes associate with the intestines of laboratory mice.</title>
        <authorList>
            <person name="Navarre W."/>
            <person name="Wong E."/>
            <person name="Huang K.C."/>
            <person name="Tropini C."/>
            <person name="Ng K."/>
            <person name="Yu B."/>
        </authorList>
    </citation>
    <scope>NUCLEOTIDE SEQUENCE [LARGE SCALE GENOMIC DNA]</scope>
    <source>
        <strain evidence="1 2">NM80_B27</strain>
    </source>
</reference>
<proteinExistence type="predicted"/>
<dbReference type="Proteomes" id="UP000308978">
    <property type="component" value="Unassembled WGS sequence"/>
</dbReference>
<dbReference type="InterPro" id="IPR050900">
    <property type="entry name" value="Transposase_IS3/IS150/IS904"/>
</dbReference>
<name>A0A4S4FVH8_9ACTN</name>